<reference evidence="3" key="1">
    <citation type="submission" date="2017-09" db="EMBL/GenBank/DDBJ databases">
        <title>Polyketide synthases of a Diaporthe helianthi virulent isolate.</title>
        <authorList>
            <person name="Baroncelli R."/>
        </authorList>
    </citation>
    <scope>NUCLEOTIDE SEQUENCE [LARGE SCALE GENOMIC DNA]</scope>
    <source>
        <strain evidence="3">7/96</strain>
    </source>
</reference>
<dbReference type="Gene3D" id="3.20.20.80">
    <property type="entry name" value="Glycosidases"/>
    <property type="match status" value="1"/>
</dbReference>
<evidence type="ECO:0000256" key="1">
    <source>
        <dbReference type="SAM" id="MobiDB-lite"/>
    </source>
</evidence>
<sequence>MILLLFLKFLLAASFVQTLLIRRHEPEPRPQLSERQDAATQSPTGRLVFCHFMMGIVAGREGSVDYDADMRQAKELGIDAFALNIGTDEYTAKQLDYAYESAARHDMKLFISFDFHYFSPTDDAARVGQIIAAWANKPAQLKVDAPISPWFSTHYGAEVSYGKNFVFPSDLLWYERWNQVLQRSPPFVEIITWNDFGESHYIAPLSSQHEDDGASKWVNDMPHDGWRDMAQPYIAAYKAGSKSVNEYIKEDKIIYWYRPTPRTVNCDSTDNTMMPGNNDSGNYFNGKPNGWEDMQDSVFLVSLLKSAGSIEVTSGNNTQRFEAPAGASSFKLDMGVGQQKFSLTRNSQQVLSGISRRDITDTCPCGLYNFNAYVGTLPEGKSDPLDAAGLASFSVGLAVKTCSAAPSLGSGSPAPVSTPAGSPTGTSAITATTFQTTAASQGSPSGSHAQSPSGGPGGNPGGSPSVGPSGMPSGTPSRPPMVGSSSSPIPTPALPSLTGTAAAPTSTGEGQICNGGTNAPDKDPNIGGLCSFSCSRGYCPPDACVCTSMGTPEFAPDIFPPGCPLELGAESESYKGLCMFSCLRGYCPPGACTTQCG</sequence>
<organism evidence="3 4">
    <name type="scientific">Diaporthe helianthi</name>
    <dbReference type="NCBI Taxonomy" id="158607"/>
    <lineage>
        <taxon>Eukaryota</taxon>
        <taxon>Fungi</taxon>
        <taxon>Dikarya</taxon>
        <taxon>Ascomycota</taxon>
        <taxon>Pezizomycotina</taxon>
        <taxon>Sordariomycetes</taxon>
        <taxon>Sordariomycetidae</taxon>
        <taxon>Diaporthales</taxon>
        <taxon>Diaporthaceae</taxon>
        <taxon>Diaporthe</taxon>
    </lineage>
</organism>
<dbReference type="Proteomes" id="UP000094444">
    <property type="component" value="Unassembled WGS sequence"/>
</dbReference>
<keyword evidence="4" id="KW-1185">Reference proteome</keyword>
<name>A0A2P5HY93_DIAHE</name>
<dbReference type="InParanoid" id="A0A2P5HY93"/>
<feature type="compositionally biased region" description="Low complexity" evidence="1">
    <location>
        <begin position="462"/>
        <end position="476"/>
    </location>
</feature>
<keyword evidence="2" id="KW-0732">Signal</keyword>
<accession>A0A2P5HY93</accession>
<feature type="compositionally biased region" description="Low complexity" evidence="1">
    <location>
        <begin position="406"/>
        <end position="443"/>
    </location>
</feature>
<dbReference type="InterPro" id="IPR005197">
    <property type="entry name" value="Glyco_hydro_71"/>
</dbReference>
<comment type="caution">
    <text evidence="3">The sequence shown here is derived from an EMBL/GenBank/DDBJ whole genome shotgun (WGS) entry which is preliminary data.</text>
</comment>
<dbReference type="EMBL" id="MAVT02000514">
    <property type="protein sequence ID" value="POS75222.1"/>
    <property type="molecule type" value="Genomic_DNA"/>
</dbReference>
<protein>
    <submittedName>
        <fullName evidence="3">Mutanase</fullName>
    </submittedName>
</protein>
<dbReference type="AlphaFoldDB" id="A0A2P5HY93"/>
<dbReference type="GO" id="GO:0051118">
    <property type="term" value="F:glucan endo-1,3-alpha-glucosidase activity"/>
    <property type="evidence" value="ECO:0007669"/>
    <property type="project" value="InterPro"/>
</dbReference>
<dbReference type="OrthoDB" id="1046782at2759"/>
<dbReference type="STRING" id="158607.A0A2P5HY93"/>
<feature type="signal peptide" evidence="2">
    <location>
        <begin position="1"/>
        <end position="18"/>
    </location>
</feature>
<proteinExistence type="predicted"/>
<feature type="compositionally biased region" description="Polar residues" evidence="1">
    <location>
        <begin position="497"/>
        <end position="517"/>
    </location>
</feature>
<dbReference type="CDD" id="cd11577">
    <property type="entry name" value="GH71"/>
    <property type="match status" value="1"/>
</dbReference>
<evidence type="ECO:0000256" key="2">
    <source>
        <dbReference type="SAM" id="SignalP"/>
    </source>
</evidence>
<dbReference type="Pfam" id="PF03659">
    <property type="entry name" value="Glyco_hydro_71"/>
    <property type="match status" value="2"/>
</dbReference>
<evidence type="ECO:0000313" key="4">
    <source>
        <dbReference type="Proteomes" id="UP000094444"/>
    </source>
</evidence>
<feature type="region of interest" description="Disordered" evidence="1">
    <location>
        <begin position="406"/>
        <end position="519"/>
    </location>
</feature>
<gene>
    <name evidence="3" type="ORF">DHEL01_v206376</name>
</gene>
<feature type="chain" id="PRO_5015108362" evidence="2">
    <location>
        <begin position="19"/>
        <end position="597"/>
    </location>
</feature>
<evidence type="ECO:0000313" key="3">
    <source>
        <dbReference type="EMBL" id="POS75222.1"/>
    </source>
</evidence>